<dbReference type="InterPro" id="IPR023834">
    <property type="entry name" value="T7SS_pept_S8A_mycosin"/>
</dbReference>
<keyword evidence="9 12" id="KW-0472">Membrane</keyword>
<evidence type="ECO:0000256" key="11">
    <source>
        <dbReference type="RuleBase" id="RU003355"/>
    </source>
</evidence>
<dbReference type="PROSITE" id="PS00136">
    <property type="entry name" value="SUBTILASE_ASP"/>
    <property type="match status" value="1"/>
</dbReference>
<dbReference type="InterPro" id="IPR000209">
    <property type="entry name" value="Peptidase_S8/S53_dom"/>
</dbReference>
<comment type="similarity">
    <text evidence="2 10 11">Belongs to the peptidase S8 family.</text>
</comment>
<dbReference type="InterPro" id="IPR023827">
    <property type="entry name" value="Peptidase_S8_Asp-AS"/>
</dbReference>
<evidence type="ECO:0000256" key="1">
    <source>
        <dbReference type="ARBA" id="ARBA00004162"/>
    </source>
</evidence>
<dbReference type="EMBL" id="CP159872">
    <property type="protein sequence ID" value="XCM79663.1"/>
    <property type="molecule type" value="Genomic_DNA"/>
</dbReference>
<evidence type="ECO:0000313" key="15">
    <source>
        <dbReference type="EMBL" id="XCM79663.1"/>
    </source>
</evidence>
<feature type="active site" description="Charge relay system" evidence="10">
    <location>
        <position position="297"/>
    </location>
</feature>
<evidence type="ECO:0000256" key="5">
    <source>
        <dbReference type="ARBA" id="ARBA00022692"/>
    </source>
</evidence>
<feature type="active site" description="Charge relay system" evidence="10">
    <location>
        <position position="128"/>
    </location>
</feature>
<dbReference type="InterPro" id="IPR015500">
    <property type="entry name" value="Peptidase_S8_subtilisin-rel"/>
</dbReference>
<proteinExistence type="inferred from homology"/>
<feature type="active site" description="Charge relay system" evidence="10">
    <location>
        <position position="92"/>
    </location>
</feature>
<dbReference type="PROSITE" id="PS00138">
    <property type="entry name" value="SUBTILASE_SER"/>
    <property type="match status" value="1"/>
</dbReference>
<evidence type="ECO:0000256" key="3">
    <source>
        <dbReference type="ARBA" id="ARBA00022475"/>
    </source>
</evidence>
<evidence type="ECO:0000256" key="13">
    <source>
        <dbReference type="SAM" id="SignalP"/>
    </source>
</evidence>
<dbReference type="InterPro" id="IPR050131">
    <property type="entry name" value="Peptidase_S8_subtilisin-like"/>
</dbReference>
<dbReference type="PROSITE" id="PS00137">
    <property type="entry name" value="SUBTILASE_HIS"/>
    <property type="match status" value="1"/>
</dbReference>
<dbReference type="GO" id="GO:0005886">
    <property type="term" value="C:plasma membrane"/>
    <property type="evidence" value="ECO:0007669"/>
    <property type="project" value="UniProtKB-SubCell"/>
</dbReference>
<dbReference type="RefSeq" id="WP_354640489.1">
    <property type="nucleotide sequence ID" value="NZ_CP159872.1"/>
</dbReference>
<dbReference type="PROSITE" id="PS51892">
    <property type="entry name" value="SUBTILASE"/>
    <property type="match status" value="1"/>
</dbReference>
<evidence type="ECO:0000256" key="6">
    <source>
        <dbReference type="ARBA" id="ARBA00022801"/>
    </source>
</evidence>
<dbReference type="InterPro" id="IPR023828">
    <property type="entry name" value="Peptidase_S8_Ser-AS"/>
</dbReference>
<keyword evidence="5 12" id="KW-0812">Transmembrane</keyword>
<dbReference type="PRINTS" id="PR00723">
    <property type="entry name" value="SUBTILISIN"/>
</dbReference>
<accession>A0AAU8JTI7</accession>
<dbReference type="InterPro" id="IPR036852">
    <property type="entry name" value="Peptidase_S8/S53_dom_sf"/>
</dbReference>
<dbReference type="GO" id="GO:0004252">
    <property type="term" value="F:serine-type endopeptidase activity"/>
    <property type="evidence" value="ECO:0007669"/>
    <property type="project" value="UniProtKB-UniRule"/>
</dbReference>
<dbReference type="InterPro" id="IPR022398">
    <property type="entry name" value="Peptidase_S8_His-AS"/>
</dbReference>
<keyword evidence="7 10" id="KW-0720">Serine protease</keyword>
<feature type="signal peptide" evidence="13">
    <location>
        <begin position="1"/>
        <end position="29"/>
    </location>
</feature>
<dbReference type="Gene3D" id="3.40.50.200">
    <property type="entry name" value="Peptidase S8/S53 domain"/>
    <property type="match status" value="1"/>
</dbReference>
<evidence type="ECO:0000256" key="12">
    <source>
        <dbReference type="SAM" id="Phobius"/>
    </source>
</evidence>
<dbReference type="PANTHER" id="PTHR43806">
    <property type="entry name" value="PEPTIDASE S8"/>
    <property type="match status" value="1"/>
</dbReference>
<feature type="chain" id="PRO_5043874080" evidence="13">
    <location>
        <begin position="30"/>
        <end position="425"/>
    </location>
</feature>
<dbReference type="AlphaFoldDB" id="A0AAU8JTI7"/>
<keyword evidence="13" id="KW-0732">Signal</keyword>
<dbReference type="PANTHER" id="PTHR43806:SF11">
    <property type="entry name" value="CEREVISIN-RELATED"/>
    <property type="match status" value="1"/>
</dbReference>
<keyword evidence="6 10" id="KW-0378">Hydrolase</keyword>
<evidence type="ECO:0000256" key="10">
    <source>
        <dbReference type="PROSITE-ProRule" id="PRU01240"/>
    </source>
</evidence>
<evidence type="ECO:0000256" key="7">
    <source>
        <dbReference type="ARBA" id="ARBA00022825"/>
    </source>
</evidence>
<keyword evidence="3" id="KW-1003">Cell membrane</keyword>
<keyword evidence="4 10" id="KW-0645">Protease</keyword>
<evidence type="ECO:0000256" key="4">
    <source>
        <dbReference type="ARBA" id="ARBA00022670"/>
    </source>
</evidence>
<dbReference type="SUPFAM" id="SSF52743">
    <property type="entry name" value="Subtilisin-like"/>
    <property type="match status" value="1"/>
</dbReference>
<dbReference type="NCBIfam" id="TIGR03921">
    <property type="entry name" value="T7SS_mycosin"/>
    <property type="match status" value="1"/>
</dbReference>
<feature type="domain" description="Peptidase S8/S53" evidence="14">
    <location>
        <begin position="83"/>
        <end position="344"/>
    </location>
</feature>
<evidence type="ECO:0000256" key="9">
    <source>
        <dbReference type="ARBA" id="ARBA00023136"/>
    </source>
</evidence>
<feature type="transmembrane region" description="Helical" evidence="12">
    <location>
        <begin position="397"/>
        <end position="416"/>
    </location>
</feature>
<gene>
    <name evidence="15" type="primary">mycP</name>
    <name evidence="15" type="ORF">ABWK59_12375</name>
</gene>
<organism evidence="15">
    <name type="scientific">Kitasatospora camelliae</name>
    <dbReference type="NCBI Taxonomy" id="3156397"/>
    <lineage>
        <taxon>Bacteria</taxon>
        <taxon>Bacillati</taxon>
        <taxon>Actinomycetota</taxon>
        <taxon>Actinomycetes</taxon>
        <taxon>Kitasatosporales</taxon>
        <taxon>Streptomycetaceae</taxon>
        <taxon>Kitasatospora</taxon>
    </lineage>
</organism>
<sequence>MSSGTFRRAAASFVVLGVVGATAAAPAYAAEPSSGVGAPRWSPISIAAASECTFPSQDVKSTPWALQRVVLTELGADKTGSTGKGVTVAVIDTGVSIENPQLAGAVDNGGSYLNDQFPKDGINDPVGHGTKVAGIIAARKSPNTGFVGLAPDARILSYRQNDAQGSGNVETLVAAIEDAVRRNVGVINISQDVRGGGDIDPDNDPDHAFGGYQKLKAAIAKAEAAEIVVVASSGNDGREGNTYPAAFPTVLAVGASDRNNERAQFSQYGDFVDVAAPGVDMLSTVPKGGQCVDNGTSFSAPYVAGVAALLKAKYPGWKAAQIRARIEQTAQRNERGRNRFIGWGVVDPVKALTVGGEVQAPTASANPTVKLDAAPIQAQPLGLAETQEDRNRRTGTLVLGGGVLAVAALAGGSVVLRDYRRRGRH</sequence>
<comment type="subcellular location">
    <subcellularLocation>
        <location evidence="1">Cell membrane</location>
        <topology evidence="1">Single-pass membrane protein</topology>
    </subcellularLocation>
</comment>
<evidence type="ECO:0000259" key="14">
    <source>
        <dbReference type="Pfam" id="PF00082"/>
    </source>
</evidence>
<name>A0AAU8JTI7_9ACTN</name>
<dbReference type="KEGG" id="kcm:ABWK59_12375"/>
<protein>
    <submittedName>
        <fullName evidence="15">Type VII secretion-associated serine protease mycosin</fullName>
    </submittedName>
</protein>
<evidence type="ECO:0000256" key="2">
    <source>
        <dbReference type="ARBA" id="ARBA00011073"/>
    </source>
</evidence>
<dbReference type="Pfam" id="PF00082">
    <property type="entry name" value="Peptidase_S8"/>
    <property type="match status" value="1"/>
</dbReference>
<dbReference type="GO" id="GO:0006508">
    <property type="term" value="P:proteolysis"/>
    <property type="evidence" value="ECO:0007669"/>
    <property type="project" value="UniProtKB-KW"/>
</dbReference>
<reference evidence="15" key="1">
    <citation type="submission" date="2024-06" db="EMBL/GenBank/DDBJ databases">
        <title>The genome sequences of Kitasatospora sp. strain HUAS MG31.</title>
        <authorList>
            <person name="Mo P."/>
        </authorList>
    </citation>
    <scope>NUCLEOTIDE SEQUENCE</scope>
    <source>
        <strain evidence="15">HUAS MG31</strain>
    </source>
</reference>
<evidence type="ECO:0000256" key="8">
    <source>
        <dbReference type="ARBA" id="ARBA00022989"/>
    </source>
</evidence>
<keyword evidence="8 12" id="KW-1133">Transmembrane helix</keyword>